<dbReference type="FunCoup" id="A0A1W4WDZ3">
    <property type="interactions" value="575"/>
</dbReference>
<dbReference type="PROSITE" id="PS00191">
    <property type="entry name" value="CYTOCHROME_B5_1"/>
    <property type="match status" value="1"/>
</dbReference>
<dbReference type="KEGG" id="apln:108734895"/>
<evidence type="ECO:0000256" key="1">
    <source>
        <dbReference type="ARBA" id="ARBA00022617"/>
    </source>
</evidence>
<keyword evidence="6" id="KW-1133">Transmembrane helix</keyword>
<feature type="transmembrane region" description="Helical" evidence="6">
    <location>
        <begin position="300"/>
        <end position="324"/>
    </location>
</feature>
<proteinExistence type="inferred from homology"/>
<keyword evidence="8" id="KW-1185">Reference proteome</keyword>
<dbReference type="SUPFAM" id="SSF55856">
    <property type="entry name" value="Cytochrome b5-like heme/steroid binding domain"/>
    <property type="match status" value="1"/>
</dbReference>
<keyword evidence="2 6" id="KW-0479">Metal-binding</keyword>
<evidence type="ECO:0000256" key="2">
    <source>
        <dbReference type="ARBA" id="ARBA00022723"/>
    </source>
</evidence>
<dbReference type="FunFam" id="3.10.120.10:FF:000020">
    <property type="entry name" value="Cytochrome b5-related protein"/>
    <property type="match status" value="1"/>
</dbReference>
<evidence type="ECO:0000256" key="4">
    <source>
        <dbReference type="ARBA" id="ARBA00055674"/>
    </source>
</evidence>
<keyword evidence="6" id="KW-0472">Membrane</keyword>
<name>A0A1W4WDZ3_AGRPL</name>
<keyword evidence="1 6" id="KW-0349">Heme</keyword>
<dbReference type="Pfam" id="PF00487">
    <property type="entry name" value="FA_desaturase"/>
    <property type="match status" value="1"/>
</dbReference>
<dbReference type="GeneID" id="108734895"/>
<dbReference type="InParanoid" id="A0A1W4WDZ3"/>
<feature type="domain" description="Cytochrome b5 heme-binding" evidence="7">
    <location>
        <begin position="26"/>
        <end position="113"/>
    </location>
</feature>
<dbReference type="PANTHER" id="PTHR16740:SF1">
    <property type="entry name" value="CYTOCHROME B5-RELATED PROTEIN-RELATED"/>
    <property type="match status" value="1"/>
</dbReference>
<evidence type="ECO:0000256" key="3">
    <source>
        <dbReference type="ARBA" id="ARBA00023004"/>
    </source>
</evidence>
<dbReference type="STRING" id="224129.A0A1W4WDZ3"/>
<evidence type="ECO:0000256" key="5">
    <source>
        <dbReference type="ARBA" id="ARBA00073492"/>
    </source>
</evidence>
<dbReference type="InterPro" id="IPR053100">
    <property type="entry name" value="Cytochrome_b5-related"/>
</dbReference>
<evidence type="ECO:0000259" key="7">
    <source>
        <dbReference type="PROSITE" id="PS50255"/>
    </source>
</evidence>
<dbReference type="GO" id="GO:0020037">
    <property type="term" value="F:heme binding"/>
    <property type="evidence" value="ECO:0007669"/>
    <property type="project" value="UniProtKB-UniRule"/>
</dbReference>
<feature type="transmembrane region" description="Helical" evidence="6">
    <location>
        <begin position="175"/>
        <end position="195"/>
    </location>
</feature>
<dbReference type="InterPro" id="IPR001199">
    <property type="entry name" value="Cyt_B5-like_heme/steroid-bd"/>
</dbReference>
<gene>
    <name evidence="9" type="primary">LOC108734895</name>
</gene>
<dbReference type="InterPro" id="IPR005804">
    <property type="entry name" value="FA_desaturase_dom"/>
</dbReference>
<reference evidence="9" key="1">
    <citation type="submission" date="2025-08" db="UniProtKB">
        <authorList>
            <consortium name="RefSeq"/>
        </authorList>
    </citation>
    <scope>IDENTIFICATION</scope>
    <source>
        <tissue evidence="9">Entire body</tissue>
    </source>
</reference>
<evidence type="ECO:0000313" key="9">
    <source>
        <dbReference type="RefSeq" id="XP_018322159.1"/>
    </source>
</evidence>
<dbReference type="Pfam" id="PF00173">
    <property type="entry name" value="Cyt-b5"/>
    <property type="match status" value="1"/>
</dbReference>
<dbReference type="AlphaFoldDB" id="A0A1W4WDZ3"/>
<accession>A0A1W4WDZ3</accession>
<organism evidence="8 9">
    <name type="scientific">Agrilus planipennis</name>
    <name type="common">Emerald ash borer</name>
    <name type="synonym">Agrilus marcopoli</name>
    <dbReference type="NCBI Taxonomy" id="224129"/>
    <lineage>
        <taxon>Eukaryota</taxon>
        <taxon>Metazoa</taxon>
        <taxon>Ecdysozoa</taxon>
        <taxon>Arthropoda</taxon>
        <taxon>Hexapoda</taxon>
        <taxon>Insecta</taxon>
        <taxon>Pterygota</taxon>
        <taxon>Neoptera</taxon>
        <taxon>Endopterygota</taxon>
        <taxon>Coleoptera</taxon>
        <taxon>Polyphaga</taxon>
        <taxon>Elateriformia</taxon>
        <taxon>Buprestoidea</taxon>
        <taxon>Buprestidae</taxon>
        <taxon>Agrilinae</taxon>
        <taxon>Agrilus</taxon>
    </lineage>
</organism>
<dbReference type="InterPro" id="IPR018506">
    <property type="entry name" value="Cyt_B5_heme-BS"/>
</dbReference>
<dbReference type="InterPro" id="IPR036400">
    <property type="entry name" value="Cyt_B5-like_heme/steroid_sf"/>
</dbReference>
<dbReference type="Proteomes" id="UP000192223">
    <property type="component" value="Unplaced"/>
</dbReference>
<protein>
    <recommendedName>
        <fullName evidence="5">Cytochrome b5-related protein</fullName>
    </recommendedName>
</protein>
<comment type="function">
    <text evidence="4">May play a role in muscle cell metabolism.</text>
</comment>
<dbReference type="GO" id="GO:0046872">
    <property type="term" value="F:metal ion binding"/>
    <property type="evidence" value="ECO:0007669"/>
    <property type="project" value="UniProtKB-UniRule"/>
</dbReference>
<sequence length="451" mass="52061">MITTNEVINEMVANMNGEANVSSLGIKYPTHRDNQLHTGDLWLLGKKEDDGAENLWRIHDNLYDLSDFVKNHPGGSDWLVWTKGTDITEAFESHHLTENAQKLLPKYFLKKAAVPRNCPFTFEDNGFYRTLKRQVAEALRNIPDTSVTRSKVLADALLWGYISFAMLAANRNSYIFAVISGIFLALVSIASHNFFHQRDNIRMYYFNFTLMSFRQWRITHVLSHHLYTNTINDIEISTVEPFLQYLPGEKNIIYKTLCWIYSPIIYSFLFIGSHIRLILYNLIWNSKFYWDDFLPYSIPLLMYLVGGKSLIQILCLYATIVVVASIHFGIVGLNAAHHHPDIFHDGDTPRPKEELDWGIHQLDAVMDRTDITGSHFLVLTNFGDHGLHHLFPTIDHGKLEYLYPVLEETCKKFGIELRMTTQMDLVKGQFKQLLKVKPRKKPPKPLSATKL</sequence>
<dbReference type="Gene3D" id="3.10.120.10">
    <property type="entry name" value="Cytochrome b5-like heme/steroid binding domain"/>
    <property type="match status" value="1"/>
</dbReference>
<feature type="transmembrane region" description="Helical" evidence="6">
    <location>
        <begin position="258"/>
        <end position="280"/>
    </location>
</feature>
<dbReference type="GO" id="GO:0006629">
    <property type="term" value="P:lipid metabolic process"/>
    <property type="evidence" value="ECO:0007669"/>
    <property type="project" value="InterPro"/>
</dbReference>
<evidence type="ECO:0000313" key="8">
    <source>
        <dbReference type="Proteomes" id="UP000192223"/>
    </source>
</evidence>
<keyword evidence="6" id="KW-0812">Transmembrane</keyword>
<dbReference type="RefSeq" id="XP_018322159.1">
    <property type="nucleotide sequence ID" value="XM_018466657.2"/>
</dbReference>
<dbReference type="SMART" id="SM01117">
    <property type="entry name" value="Cyt-b5"/>
    <property type="match status" value="1"/>
</dbReference>
<evidence type="ECO:0000256" key="6">
    <source>
        <dbReference type="RuleBase" id="RU362121"/>
    </source>
</evidence>
<dbReference type="OrthoDB" id="260519at2759"/>
<dbReference type="PROSITE" id="PS50255">
    <property type="entry name" value="CYTOCHROME_B5_2"/>
    <property type="match status" value="1"/>
</dbReference>
<comment type="similarity">
    <text evidence="6">Belongs to the cytochrome b5 family.</text>
</comment>
<comment type="caution">
    <text evidence="6">Lacks conserved residue(s) required for the propagation of feature annotation.</text>
</comment>
<keyword evidence="3 6" id="KW-0408">Iron</keyword>
<dbReference type="PANTHER" id="PTHR16740">
    <property type="entry name" value="CYTOCHROME B5-RELATED PROTEIN-RELATED"/>
    <property type="match status" value="1"/>
</dbReference>